<evidence type="ECO:0000259" key="2">
    <source>
        <dbReference type="Pfam" id="PF01370"/>
    </source>
</evidence>
<dbReference type="InterPro" id="IPR013549">
    <property type="entry name" value="DUF1731"/>
</dbReference>
<protein>
    <submittedName>
        <fullName evidence="4">TIGR01777 family protein</fullName>
    </submittedName>
</protein>
<keyword evidence="5" id="KW-1185">Reference proteome</keyword>
<dbReference type="Pfam" id="PF01370">
    <property type="entry name" value="Epimerase"/>
    <property type="match status" value="1"/>
</dbReference>
<accession>A0A6B3SNP4</accession>
<dbReference type="Proteomes" id="UP000482155">
    <property type="component" value="Unassembled WGS sequence"/>
</dbReference>
<feature type="domain" description="NAD-dependent epimerase/dehydratase" evidence="2">
    <location>
        <begin position="3"/>
        <end position="226"/>
    </location>
</feature>
<dbReference type="Gene3D" id="3.40.50.720">
    <property type="entry name" value="NAD(P)-binding Rossmann-like Domain"/>
    <property type="match status" value="1"/>
</dbReference>
<dbReference type="PANTHER" id="PTHR11092:SF0">
    <property type="entry name" value="EPIMERASE FAMILY PROTEIN SDR39U1"/>
    <property type="match status" value="1"/>
</dbReference>
<evidence type="ECO:0000313" key="4">
    <source>
        <dbReference type="EMBL" id="NEX62118.1"/>
    </source>
</evidence>
<dbReference type="PANTHER" id="PTHR11092">
    <property type="entry name" value="SUGAR NUCLEOTIDE EPIMERASE RELATED"/>
    <property type="match status" value="1"/>
</dbReference>
<dbReference type="SUPFAM" id="SSF51735">
    <property type="entry name" value="NAD(P)-binding Rossmann-fold domains"/>
    <property type="match status" value="1"/>
</dbReference>
<dbReference type="Pfam" id="PF08338">
    <property type="entry name" value="DUF1731"/>
    <property type="match status" value="1"/>
</dbReference>
<dbReference type="InterPro" id="IPR010099">
    <property type="entry name" value="SDR39U1"/>
</dbReference>
<evidence type="ECO:0000313" key="5">
    <source>
        <dbReference type="Proteomes" id="UP000482155"/>
    </source>
</evidence>
<dbReference type="AlphaFoldDB" id="A0A6B3SNP4"/>
<dbReference type="NCBIfam" id="TIGR01777">
    <property type="entry name" value="yfcH"/>
    <property type="match status" value="1"/>
</dbReference>
<dbReference type="CDD" id="cd05242">
    <property type="entry name" value="SDR_a8"/>
    <property type="match status" value="1"/>
</dbReference>
<comment type="caution">
    <text evidence="4">The sequence shown here is derived from an EMBL/GenBank/DDBJ whole genome shotgun (WGS) entry which is preliminary data.</text>
</comment>
<organism evidence="4 5">
    <name type="scientific">Noviherbaspirillum galbum</name>
    <dbReference type="NCBI Taxonomy" id="2709383"/>
    <lineage>
        <taxon>Bacteria</taxon>
        <taxon>Pseudomonadati</taxon>
        <taxon>Pseudomonadota</taxon>
        <taxon>Betaproteobacteria</taxon>
        <taxon>Burkholderiales</taxon>
        <taxon>Oxalobacteraceae</taxon>
        <taxon>Noviherbaspirillum</taxon>
    </lineage>
</organism>
<dbReference type="RefSeq" id="WP_163964017.1">
    <property type="nucleotide sequence ID" value="NZ_JAAIVB010000045.1"/>
</dbReference>
<evidence type="ECO:0000259" key="3">
    <source>
        <dbReference type="Pfam" id="PF08338"/>
    </source>
</evidence>
<comment type="similarity">
    <text evidence="1">Belongs to the NAD(P)-dependent epimerase/dehydratase family. SDR39U1 subfamily.</text>
</comment>
<name>A0A6B3SNP4_9BURK</name>
<dbReference type="InterPro" id="IPR036291">
    <property type="entry name" value="NAD(P)-bd_dom_sf"/>
</dbReference>
<gene>
    <name evidence="4" type="ORF">G3574_13595</name>
</gene>
<evidence type="ECO:0000256" key="1">
    <source>
        <dbReference type="ARBA" id="ARBA00009353"/>
    </source>
</evidence>
<feature type="domain" description="DUF1731" evidence="3">
    <location>
        <begin position="253"/>
        <end position="299"/>
    </location>
</feature>
<reference evidence="4 5" key="1">
    <citation type="submission" date="2020-02" db="EMBL/GenBank/DDBJ databases">
        <authorList>
            <person name="Kim M.K."/>
        </authorList>
    </citation>
    <scope>NUCLEOTIDE SEQUENCE [LARGE SCALE GENOMIC DNA]</scope>
    <source>
        <strain evidence="4 5">17J57-3</strain>
    </source>
</reference>
<dbReference type="InterPro" id="IPR001509">
    <property type="entry name" value="Epimerase_deHydtase"/>
</dbReference>
<proteinExistence type="inferred from homology"/>
<dbReference type="EMBL" id="JAAIVB010000045">
    <property type="protein sequence ID" value="NEX62118.1"/>
    <property type="molecule type" value="Genomic_DNA"/>
</dbReference>
<sequence>MRILLTGGTGLIGRALCGLWQSQGHELIVWSRRPEQVPALCSGARGVGRLEELENSGSASALDAVVNLAGAPIADKPWTSAQRTLLRKSRVALTKELVDWLGRQAHRPRLLISGSAVGWYGDCGERMIDEPSRQGTTDFGSELCGEWEREALRAEPLGMRVVLLRTAPVLAPQGGMLEKLRLPFSLGLGGRLGSGNQWMPWIHIDDLTRLIDHVLQSDDCRGVFNACSPAPATNAEFTRALARALHRPAVLRVPAWALRMALGEMSVLLLTGQRAVPMRAIKRGFKFQHPILKEALAELLARRK</sequence>